<dbReference type="InterPro" id="IPR018244">
    <property type="entry name" value="Allrgn_V5/Tpx1_CS"/>
</dbReference>
<feature type="domain" description="SCP" evidence="7">
    <location>
        <begin position="67"/>
        <end position="200"/>
    </location>
</feature>
<dbReference type="InterPro" id="IPR011332">
    <property type="entry name" value="Ribosomal_zn-bd"/>
</dbReference>
<dbReference type="STRING" id="52838.A0A4S8KEJ8"/>
<dbReference type="HAMAP" id="MF_00327">
    <property type="entry name" value="Ribosomal_eL43"/>
    <property type="match status" value="1"/>
</dbReference>
<dbReference type="Gene3D" id="3.40.33.10">
    <property type="entry name" value="CAP"/>
    <property type="match status" value="1"/>
</dbReference>
<dbReference type="Pfam" id="PF00188">
    <property type="entry name" value="CAP"/>
    <property type="match status" value="1"/>
</dbReference>
<dbReference type="InterPro" id="IPR035940">
    <property type="entry name" value="CAP_sf"/>
</dbReference>
<evidence type="ECO:0000256" key="6">
    <source>
        <dbReference type="SAM" id="SignalP"/>
    </source>
</evidence>
<dbReference type="FunFam" id="3.40.33.10:FF:000004">
    <property type="entry name" value="CAP, cysteine-rich secretory protein, antigen 5"/>
    <property type="match status" value="1"/>
</dbReference>
<dbReference type="InterPro" id="IPR001283">
    <property type="entry name" value="CRISP-related"/>
</dbReference>
<feature type="chain" id="PRO_5020938507" description="SCP domain-containing protein" evidence="6">
    <location>
        <begin position="21"/>
        <end position="296"/>
    </location>
</feature>
<evidence type="ECO:0000256" key="2">
    <source>
        <dbReference type="ARBA" id="ARBA00022833"/>
    </source>
</evidence>
<evidence type="ECO:0000256" key="3">
    <source>
        <dbReference type="ARBA" id="ARBA00022980"/>
    </source>
</evidence>
<dbReference type="GO" id="GO:0003735">
    <property type="term" value="F:structural constituent of ribosome"/>
    <property type="evidence" value="ECO:0007669"/>
    <property type="project" value="InterPro"/>
</dbReference>
<dbReference type="InterPro" id="IPR014044">
    <property type="entry name" value="CAP_dom"/>
</dbReference>
<dbReference type="Proteomes" id="UP000317650">
    <property type="component" value="Chromosome 4"/>
</dbReference>
<dbReference type="PROSITE" id="PS01009">
    <property type="entry name" value="CRISP_1"/>
    <property type="match status" value="1"/>
</dbReference>
<reference evidence="8 9" key="1">
    <citation type="journal article" date="2019" name="Nat. Plants">
        <title>Genome sequencing of Musa balbisiana reveals subgenome evolution and function divergence in polyploid bananas.</title>
        <authorList>
            <person name="Yao X."/>
        </authorList>
    </citation>
    <scope>NUCLEOTIDE SEQUENCE [LARGE SCALE GENOMIC DNA]</scope>
    <source>
        <strain evidence="9">cv. DH-PKW</strain>
        <tissue evidence="8">Leaves</tissue>
    </source>
</reference>
<dbReference type="Gene3D" id="2.20.25.30">
    <property type="match status" value="1"/>
</dbReference>
<sequence>MGGRCFFFFLLLSIPCATQQHRLHHHHAINRLVPHHAINRLAPHPAISPLAPPPAATAPSGEGQDPDTANEFLSSHNQVRATIGEPPFVWDEALADYARRWSDLRRSDCAMEHSQGPYGENLFWGSGQDWKAADAVESWAAERDNYNSSDNSCAPEKMCGHFTQIVWNSTARVGCARVECDAGAGVIVVCDYDPPGNWVGERPFDTKRTKKAGIVGKYGTRYGASLRKQIKKMEVSQHAKYFCEFCGKYAVKRKAVGIWGCKDCGKVKAGGAYTLNTASAVTVRSTIRRLREQTEG</sequence>
<keyword evidence="9" id="KW-1185">Reference proteome</keyword>
<dbReference type="SUPFAM" id="SSF57829">
    <property type="entry name" value="Zn-binding ribosomal proteins"/>
    <property type="match status" value="1"/>
</dbReference>
<evidence type="ECO:0000256" key="4">
    <source>
        <dbReference type="ARBA" id="ARBA00023274"/>
    </source>
</evidence>
<dbReference type="AlphaFoldDB" id="A0A4S8KEJ8"/>
<dbReference type="EMBL" id="PYDT01000001">
    <property type="protein sequence ID" value="THU73670.1"/>
    <property type="molecule type" value="Genomic_DNA"/>
</dbReference>
<accession>A0A4S8KEJ8</accession>
<proteinExistence type="inferred from homology"/>
<dbReference type="PRINTS" id="PR00837">
    <property type="entry name" value="V5TPXLIKE"/>
</dbReference>
<keyword evidence="4" id="KW-0687">Ribonucleoprotein</keyword>
<feature type="signal peptide" evidence="6">
    <location>
        <begin position="1"/>
        <end position="20"/>
    </location>
</feature>
<evidence type="ECO:0000313" key="8">
    <source>
        <dbReference type="EMBL" id="THU73670.1"/>
    </source>
</evidence>
<dbReference type="GO" id="GO:0006412">
    <property type="term" value="P:translation"/>
    <property type="evidence" value="ECO:0007669"/>
    <property type="project" value="InterPro"/>
</dbReference>
<evidence type="ECO:0000313" key="9">
    <source>
        <dbReference type="Proteomes" id="UP000317650"/>
    </source>
</evidence>
<dbReference type="FunFam" id="2.20.25.30:FF:000002">
    <property type="entry name" value="60S ribosomal protein L37a"/>
    <property type="match status" value="1"/>
</dbReference>
<organism evidence="8 9">
    <name type="scientific">Musa balbisiana</name>
    <name type="common">Banana</name>
    <dbReference type="NCBI Taxonomy" id="52838"/>
    <lineage>
        <taxon>Eukaryota</taxon>
        <taxon>Viridiplantae</taxon>
        <taxon>Streptophyta</taxon>
        <taxon>Embryophyta</taxon>
        <taxon>Tracheophyta</taxon>
        <taxon>Spermatophyta</taxon>
        <taxon>Magnoliopsida</taxon>
        <taxon>Liliopsida</taxon>
        <taxon>Zingiberales</taxon>
        <taxon>Musaceae</taxon>
        <taxon>Musa</taxon>
    </lineage>
</organism>
<dbReference type="PANTHER" id="PTHR48132:SF3">
    <property type="entry name" value="SIMILAR TO 60S RIBOSOMAL PROTEIN L37A"/>
    <property type="match status" value="1"/>
</dbReference>
<keyword evidence="3" id="KW-0689">Ribosomal protein</keyword>
<dbReference type="NCBIfam" id="TIGR00280">
    <property type="entry name" value="eL43_euk_arch"/>
    <property type="match status" value="1"/>
</dbReference>
<dbReference type="SMART" id="SM00198">
    <property type="entry name" value="SCP"/>
    <property type="match status" value="1"/>
</dbReference>
<evidence type="ECO:0000256" key="5">
    <source>
        <dbReference type="SAM" id="MobiDB-lite"/>
    </source>
</evidence>
<dbReference type="Pfam" id="PF01780">
    <property type="entry name" value="Ribosomal_L37ae"/>
    <property type="match status" value="1"/>
</dbReference>
<name>A0A4S8KEJ8_MUSBA</name>
<dbReference type="InterPro" id="IPR002674">
    <property type="entry name" value="Ribosomal_eL43"/>
</dbReference>
<feature type="region of interest" description="Disordered" evidence="5">
    <location>
        <begin position="43"/>
        <end position="70"/>
    </location>
</feature>
<comment type="similarity">
    <text evidence="1">Belongs to the eukaryotic ribosomal protein eL43 family.</text>
</comment>
<dbReference type="InterPro" id="IPR011331">
    <property type="entry name" value="Ribosomal_eL37/eL43"/>
</dbReference>
<dbReference type="GO" id="GO:1990904">
    <property type="term" value="C:ribonucleoprotein complex"/>
    <property type="evidence" value="ECO:0007669"/>
    <property type="project" value="UniProtKB-KW"/>
</dbReference>
<gene>
    <name evidence="8" type="ORF">C4D60_Mb04t25310</name>
</gene>
<protein>
    <recommendedName>
        <fullName evidence="7">SCP domain-containing protein</fullName>
    </recommendedName>
</protein>
<keyword evidence="6" id="KW-0732">Signal</keyword>
<dbReference type="CDD" id="cd05381">
    <property type="entry name" value="CAP_PR-1"/>
    <property type="match status" value="1"/>
</dbReference>
<dbReference type="SUPFAM" id="SSF55797">
    <property type="entry name" value="PR-1-like"/>
    <property type="match status" value="1"/>
</dbReference>
<evidence type="ECO:0000256" key="1">
    <source>
        <dbReference type="ARBA" id="ARBA00008672"/>
    </source>
</evidence>
<dbReference type="GO" id="GO:0005576">
    <property type="term" value="C:extracellular region"/>
    <property type="evidence" value="ECO:0007669"/>
    <property type="project" value="InterPro"/>
</dbReference>
<evidence type="ECO:0000259" key="7">
    <source>
        <dbReference type="SMART" id="SM00198"/>
    </source>
</evidence>
<comment type="caution">
    <text evidence="8">The sequence shown here is derived from an EMBL/GenBank/DDBJ whole genome shotgun (WGS) entry which is preliminary data.</text>
</comment>
<dbReference type="PANTHER" id="PTHR48132">
    <property type="entry name" value="ZGC:171772"/>
    <property type="match status" value="1"/>
</dbReference>
<dbReference type="GO" id="GO:0005840">
    <property type="term" value="C:ribosome"/>
    <property type="evidence" value="ECO:0007669"/>
    <property type="project" value="UniProtKB-KW"/>
</dbReference>
<keyword evidence="2" id="KW-0862">Zinc</keyword>